<dbReference type="InterPro" id="IPR038720">
    <property type="entry name" value="YprB_RNase_H-like_dom"/>
</dbReference>
<dbReference type="EMBL" id="AJTX02000006">
    <property type="protein sequence ID" value="KKI99422.1"/>
    <property type="molecule type" value="Genomic_DNA"/>
</dbReference>
<organism evidence="2 3">
    <name type="scientific">Prochlorothrix hollandica PCC 9006 = CALU 1027</name>
    <dbReference type="NCBI Taxonomy" id="317619"/>
    <lineage>
        <taxon>Bacteria</taxon>
        <taxon>Bacillati</taxon>
        <taxon>Cyanobacteriota</taxon>
        <taxon>Cyanophyceae</taxon>
        <taxon>Prochlorotrichales</taxon>
        <taxon>Prochlorotrichaceae</taxon>
        <taxon>Prochlorothrix</taxon>
    </lineage>
</organism>
<proteinExistence type="predicted"/>
<dbReference type="SUPFAM" id="SSF53098">
    <property type="entry name" value="Ribonuclease H-like"/>
    <property type="match status" value="1"/>
</dbReference>
<dbReference type="InterPro" id="IPR010995">
    <property type="entry name" value="DNA_repair_Rad51/TF_NusA_a-hlx"/>
</dbReference>
<evidence type="ECO:0000259" key="1">
    <source>
        <dbReference type="Pfam" id="PF13482"/>
    </source>
</evidence>
<sequence>MLLTDDLFMHYQRCHRRAFLEVYGDSNQRQRPSDYLKKIMTDSSGHRRAILDQYPSTRPVYPFQDWDSGFRATRQLMAQGIECIDRGVLLTPYGQGETQIQLLSTPDLLIKQPGVSCFGNWQYWPVQVKLGRRPKLEYQMVSSFQALVLTQVQAAVPEQVWLMLRDRDQPYVLDLAERWEPMQDTLNQCRSALQQAAAPEVFIARNRCSLCLWFDHCYATAQEQRHLSLLPGVTPKRYSILQELGITTLETLAKTAPLHLRDQPGFGAEVARKMVDQAKASLSHTPLPNHLPDYPLPMGTPIELYFDIEAQPELNLAYLHGVLVVDRQKQQSSFHALLAEQPDQEGQAWQQFLDLVLRYPHAPIYHFCTYEAEAVKRLAKTYGGMEGGIQNLLDRFVDIHAWVTESVTLPVESYALKPIARWVGFDWRHSEANGAQAIYWYEQWLSTGDRQFLQAIVDYNEDDCRATHAVKYWLEQFLDQAVDCA</sequence>
<name>A0A0M2PWG2_PROHO</name>
<dbReference type="InterPro" id="IPR012337">
    <property type="entry name" value="RNaseH-like_sf"/>
</dbReference>
<dbReference type="eggNOG" id="COG2251">
    <property type="taxonomic scope" value="Bacteria"/>
</dbReference>
<accession>A0A0M2PWG2</accession>
<evidence type="ECO:0000313" key="2">
    <source>
        <dbReference type="EMBL" id="KKI99422.1"/>
    </source>
</evidence>
<dbReference type="NCBIfam" id="TIGR03491">
    <property type="entry name" value="TM0106 family RecB-like putative nuclease"/>
    <property type="match status" value="1"/>
</dbReference>
<dbReference type="InterPro" id="IPR019993">
    <property type="entry name" value="RecB_nuclease_TM0106_put"/>
</dbReference>
<dbReference type="SUPFAM" id="SSF47794">
    <property type="entry name" value="Rad51 N-terminal domain-like"/>
    <property type="match status" value="1"/>
</dbReference>
<dbReference type="AlphaFoldDB" id="A0A0M2PWG2"/>
<comment type="caution">
    <text evidence="2">The sequence shown here is derived from an EMBL/GenBank/DDBJ whole genome shotgun (WGS) entry which is preliminary data.</text>
</comment>
<reference evidence="2" key="1">
    <citation type="submission" date="2012-04" db="EMBL/GenBank/DDBJ databases">
        <authorList>
            <person name="Borisov I.G."/>
            <person name="Ivanikova N.V."/>
            <person name="Pinevich A.V."/>
        </authorList>
    </citation>
    <scope>NUCLEOTIDE SEQUENCE</scope>
    <source>
        <strain evidence="2">CALU 1027</strain>
    </source>
</reference>
<dbReference type="GO" id="GO:0000166">
    <property type="term" value="F:nucleotide binding"/>
    <property type="evidence" value="ECO:0007669"/>
    <property type="project" value="InterPro"/>
</dbReference>
<dbReference type="Pfam" id="PF13482">
    <property type="entry name" value="RNase_H_2"/>
    <property type="match status" value="1"/>
</dbReference>
<gene>
    <name evidence="2" type="ORF">PROH_16580</name>
</gene>
<protein>
    <submittedName>
        <fullName evidence="2">Recombinase B</fullName>
    </submittedName>
</protein>
<evidence type="ECO:0000313" key="3">
    <source>
        <dbReference type="Proteomes" id="UP000034681"/>
    </source>
</evidence>
<keyword evidence="3" id="KW-1185">Reference proteome</keyword>
<feature type="domain" description="YprB ribonuclease H-like" evidence="1">
    <location>
        <begin position="304"/>
        <end position="474"/>
    </location>
</feature>
<dbReference type="Gene3D" id="1.10.150.20">
    <property type="entry name" value="5' to 3' exonuclease, C-terminal subdomain"/>
    <property type="match status" value="1"/>
</dbReference>
<dbReference type="STRING" id="317619.GCA_000332315_02500"/>
<dbReference type="Proteomes" id="UP000034681">
    <property type="component" value="Unassembled WGS sequence"/>
</dbReference>
<dbReference type="OrthoDB" id="9757917at2"/>